<dbReference type="InterPro" id="IPR017871">
    <property type="entry name" value="ABC_transporter-like_CS"/>
</dbReference>
<sequence length="259" mass="29198">MIQVKNLHKSFNGVPVLKGISTTFEKGKTNLIIGQSGSGKTVFLKSLLGLFTPDEGDIIYDGVSYAEMKRNERTKLRQKMGMVFQGSALFDSMTVLENVTFPLQMFSSKTPEEIRERADMVLNRVKLVNAEHKLPSEISGGMQKRVAIARAIVNRPNFLFCDEPNSGLDPKTAIVIDNLIQEITEEFNITTIINTHDMNSVMEIGAKIIFLKNGYKEWEGSKDTIFITDNEAVTDFVYSSELFKKVRRAYLDEHSTTLK</sequence>
<evidence type="ECO:0000256" key="3">
    <source>
        <dbReference type="ARBA" id="ARBA00022840"/>
    </source>
</evidence>
<dbReference type="RefSeq" id="WP_042008072.1">
    <property type="nucleotide sequence ID" value="NZ_BOQK01000003.1"/>
</dbReference>
<evidence type="ECO:0000256" key="1">
    <source>
        <dbReference type="ARBA" id="ARBA00022448"/>
    </source>
</evidence>
<dbReference type="InterPro" id="IPR003439">
    <property type="entry name" value="ABC_transporter-like_ATP-bd"/>
</dbReference>
<dbReference type="OrthoDB" id="9802264at2"/>
<feature type="domain" description="ABC transporter" evidence="4">
    <location>
        <begin position="2"/>
        <end position="238"/>
    </location>
</feature>
<dbReference type="EMBL" id="CDOL01000228">
    <property type="protein sequence ID" value="CEN53301.1"/>
    <property type="molecule type" value="Genomic_DNA"/>
</dbReference>
<proteinExistence type="predicted"/>
<evidence type="ECO:0000256" key="2">
    <source>
        <dbReference type="ARBA" id="ARBA00022741"/>
    </source>
</evidence>
<evidence type="ECO:0000313" key="8">
    <source>
        <dbReference type="Proteomes" id="UP000265497"/>
    </source>
</evidence>
<protein>
    <submittedName>
        <fullName evidence="6">ABC transporter ATP-binding protein</fullName>
    </submittedName>
    <submittedName>
        <fullName evidence="5">ABC transporter related</fullName>
    </submittedName>
</protein>
<keyword evidence="3 6" id="KW-0067">ATP-binding</keyword>
<dbReference type="AlphaFoldDB" id="A0A0B7HSU0"/>
<keyword evidence="1" id="KW-0813">Transport</keyword>
<reference evidence="5 7" key="1">
    <citation type="submission" date="2015-01" db="EMBL/GenBank/DDBJ databases">
        <authorList>
            <person name="MANFREDI Pablo"/>
        </authorList>
    </citation>
    <scope>NUCLEOTIDE SEQUENCE [LARGE SCALE GENOMIC DNA]</scope>
    <source>
        <strain evidence="5 7">CcD93</strain>
    </source>
</reference>
<dbReference type="PROSITE" id="PS50893">
    <property type="entry name" value="ABC_TRANSPORTER_2"/>
    <property type="match status" value="1"/>
</dbReference>
<accession>A0A0B7HSU0</accession>
<dbReference type="STRING" id="1848903.CCAND38_10071"/>
<evidence type="ECO:0000313" key="7">
    <source>
        <dbReference type="Proteomes" id="UP000038200"/>
    </source>
</evidence>
<dbReference type="GO" id="GO:0016887">
    <property type="term" value="F:ATP hydrolysis activity"/>
    <property type="evidence" value="ECO:0007669"/>
    <property type="project" value="InterPro"/>
</dbReference>
<dbReference type="PROSITE" id="PS00211">
    <property type="entry name" value="ABC_TRANSPORTER_1"/>
    <property type="match status" value="1"/>
</dbReference>
<dbReference type="Proteomes" id="UP000038200">
    <property type="component" value="Unassembled WGS sequence"/>
</dbReference>
<dbReference type="Pfam" id="PF00005">
    <property type="entry name" value="ABC_tran"/>
    <property type="match status" value="1"/>
</dbReference>
<evidence type="ECO:0000259" key="4">
    <source>
        <dbReference type="PROSITE" id="PS50893"/>
    </source>
</evidence>
<dbReference type="Proteomes" id="UP000265497">
    <property type="component" value="Unassembled WGS sequence"/>
</dbReference>
<dbReference type="SMART" id="SM00382">
    <property type="entry name" value="AAA"/>
    <property type="match status" value="1"/>
</dbReference>
<keyword evidence="2" id="KW-0547">Nucleotide-binding</keyword>
<dbReference type="GO" id="GO:0005524">
    <property type="term" value="F:ATP binding"/>
    <property type="evidence" value="ECO:0007669"/>
    <property type="project" value="UniProtKB-KW"/>
</dbReference>
<dbReference type="InterPro" id="IPR027417">
    <property type="entry name" value="P-loop_NTPase"/>
</dbReference>
<evidence type="ECO:0000313" key="5">
    <source>
        <dbReference type="EMBL" id="CEN53301.1"/>
    </source>
</evidence>
<dbReference type="InterPro" id="IPR003593">
    <property type="entry name" value="AAA+_ATPase"/>
</dbReference>
<organism evidence="5 7">
    <name type="scientific">Capnocytophaga canis</name>
    <dbReference type="NCBI Taxonomy" id="1848903"/>
    <lineage>
        <taxon>Bacteria</taxon>
        <taxon>Pseudomonadati</taxon>
        <taxon>Bacteroidota</taxon>
        <taxon>Flavobacteriia</taxon>
        <taxon>Flavobacteriales</taxon>
        <taxon>Flavobacteriaceae</taxon>
        <taxon>Capnocytophaga</taxon>
    </lineage>
</organism>
<dbReference type="Gene3D" id="3.40.50.300">
    <property type="entry name" value="P-loop containing nucleotide triphosphate hydrolases"/>
    <property type="match status" value="1"/>
</dbReference>
<gene>
    <name evidence="5" type="ORF">CCAND93_40072</name>
    <name evidence="6" type="ORF">CKY20_02925</name>
</gene>
<dbReference type="EMBL" id="NSDI01000002">
    <property type="protein sequence ID" value="RIY37664.1"/>
    <property type="molecule type" value="Genomic_DNA"/>
</dbReference>
<dbReference type="PANTHER" id="PTHR43023:SF6">
    <property type="entry name" value="INTERMEMBRANE PHOSPHOLIPID TRANSPORT SYSTEM ATP-BINDING PROTEIN MLAF"/>
    <property type="match status" value="1"/>
</dbReference>
<dbReference type="SUPFAM" id="SSF52540">
    <property type="entry name" value="P-loop containing nucleoside triphosphate hydrolases"/>
    <property type="match status" value="1"/>
</dbReference>
<evidence type="ECO:0000313" key="6">
    <source>
        <dbReference type="EMBL" id="RIY37664.1"/>
    </source>
</evidence>
<dbReference type="PANTHER" id="PTHR43023">
    <property type="entry name" value="PROTEIN TRIGALACTOSYLDIACYLGLYCEROL 3, CHLOROPLASTIC"/>
    <property type="match status" value="1"/>
</dbReference>
<name>A0A0B7HSU0_9FLAO</name>
<reference evidence="6 8" key="2">
    <citation type="submission" date="2017-08" db="EMBL/GenBank/DDBJ databases">
        <title>Capnocytophaga canis 17-158 assembly.</title>
        <authorList>
            <person name="Gulvik C.A."/>
        </authorList>
    </citation>
    <scope>NUCLEOTIDE SEQUENCE [LARGE SCALE GENOMIC DNA]</scope>
    <source>
        <strain evidence="6 8">17-158</strain>
    </source>
</reference>